<sequence length="119" mass="13668">MKERATLICRREDQILYVRKAKSRWNLPGGKIEKNESPAAAAARELQEETGLLVVELVFLGAYESDDTLHHLFEARLADNAQPKAQNEIAECRWQHRRQLHELRLTPNARAIIKTLRAA</sequence>
<feature type="domain" description="Nudix hydrolase" evidence="4">
    <location>
        <begin position="1"/>
        <end position="118"/>
    </location>
</feature>
<dbReference type="PANTHER" id="PTHR43046:SF14">
    <property type="entry name" value="MUTT_NUDIX FAMILY PROTEIN"/>
    <property type="match status" value="1"/>
</dbReference>
<evidence type="ECO:0000256" key="1">
    <source>
        <dbReference type="ARBA" id="ARBA00001946"/>
    </source>
</evidence>
<dbReference type="InterPro" id="IPR000086">
    <property type="entry name" value="NUDIX_hydrolase_dom"/>
</dbReference>
<evidence type="ECO:0000256" key="3">
    <source>
        <dbReference type="RuleBase" id="RU003476"/>
    </source>
</evidence>
<comment type="cofactor">
    <cofactor evidence="1">
        <name>Mg(2+)</name>
        <dbReference type="ChEBI" id="CHEBI:18420"/>
    </cofactor>
</comment>
<evidence type="ECO:0000313" key="5">
    <source>
        <dbReference type="EMBL" id="QKZ04588.1"/>
    </source>
</evidence>
<evidence type="ECO:0000313" key="6">
    <source>
        <dbReference type="Proteomes" id="UP000509568"/>
    </source>
</evidence>
<dbReference type="AlphaFoldDB" id="A0A7D5HNM6"/>
<proteinExistence type="inferred from homology"/>
<dbReference type="Proteomes" id="UP000509568">
    <property type="component" value="Chromosome"/>
</dbReference>
<dbReference type="PANTHER" id="PTHR43046">
    <property type="entry name" value="GDP-MANNOSE MANNOSYL HYDROLASE"/>
    <property type="match status" value="1"/>
</dbReference>
<name>A0A7D5HNM6_9PSED</name>
<accession>A0A7D5HNM6</accession>
<dbReference type="EMBL" id="CP056030">
    <property type="protein sequence ID" value="QKZ04588.1"/>
    <property type="molecule type" value="Genomic_DNA"/>
</dbReference>
<dbReference type="CDD" id="cd04667">
    <property type="entry name" value="NUDIX_Hydrolase"/>
    <property type="match status" value="1"/>
</dbReference>
<dbReference type="InterPro" id="IPR020476">
    <property type="entry name" value="Nudix_hydrolase"/>
</dbReference>
<protein>
    <submittedName>
        <fullName evidence="5">NUDIX domain-containing protein</fullName>
    </submittedName>
</protein>
<dbReference type="PROSITE" id="PS00893">
    <property type="entry name" value="NUDIX_BOX"/>
    <property type="match status" value="1"/>
</dbReference>
<evidence type="ECO:0000259" key="4">
    <source>
        <dbReference type="PROSITE" id="PS51462"/>
    </source>
</evidence>
<organism evidence="5 6">
    <name type="scientific">Pseudomonas eucalypticola</name>
    <dbReference type="NCBI Taxonomy" id="2599595"/>
    <lineage>
        <taxon>Bacteria</taxon>
        <taxon>Pseudomonadati</taxon>
        <taxon>Pseudomonadota</taxon>
        <taxon>Gammaproteobacteria</taxon>
        <taxon>Pseudomonadales</taxon>
        <taxon>Pseudomonadaceae</taxon>
        <taxon>Pseudomonas</taxon>
    </lineage>
</organism>
<dbReference type="Gene3D" id="3.90.79.10">
    <property type="entry name" value="Nucleoside Triphosphate Pyrophosphohydrolase"/>
    <property type="match status" value="1"/>
</dbReference>
<keyword evidence="6" id="KW-1185">Reference proteome</keyword>
<dbReference type="RefSeq" id="WP_158157577.1">
    <property type="nucleotide sequence ID" value="NZ_CP056030.1"/>
</dbReference>
<dbReference type="SUPFAM" id="SSF55811">
    <property type="entry name" value="Nudix"/>
    <property type="match status" value="1"/>
</dbReference>
<reference evidence="5 6" key="1">
    <citation type="submission" date="2020-06" db="EMBL/GenBank/DDBJ databases">
        <title>Pseudomonas eucalypticola sp. nov., an endophyte of Eucalyptus dunnii leaves with biocontrol ability of eucalyptus leaf blight.</title>
        <authorList>
            <person name="Liu Y."/>
            <person name="Song Z."/>
            <person name="Zeng H."/>
            <person name="Lu M."/>
            <person name="Wang X."/>
            <person name="Lian X."/>
            <person name="Zhang Q."/>
        </authorList>
    </citation>
    <scope>NUCLEOTIDE SEQUENCE [LARGE SCALE GENOMIC DNA]</scope>
    <source>
        <strain evidence="5 6">NP-1</strain>
    </source>
</reference>
<dbReference type="InterPro" id="IPR015797">
    <property type="entry name" value="NUDIX_hydrolase-like_dom_sf"/>
</dbReference>
<dbReference type="GO" id="GO:0016787">
    <property type="term" value="F:hydrolase activity"/>
    <property type="evidence" value="ECO:0007669"/>
    <property type="project" value="UniProtKB-KW"/>
</dbReference>
<dbReference type="PROSITE" id="PS51462">
    <property type="entry name" value="NUDIX"/>
    <property type="match status" value="1"/>
</dbReference>
<evidence type="ECO:0000256" key="2">
    <source>
        <dbReference type="ARBA" id="ARBA00022801"/>
    </source>
</evidence>
<comment type="similarity">
    <text evidence="3">Belongs to the Nudix hydrolase family.</text>
</comment>
<keyword evidence="2 3" id="KW-0378">Hydrolase</keyword>
<gene>
    <name evidence="5" type="ORF">HWQ56_12665</name>
</gene>
<dbReference type="PRINTS" id="PR00502">
    <property type="entry name" value="NUDIXFAMILY"/>
</dbReference>
<dbReference type="KEGG" id="pez:HWQ56_12665"/>
<dbReference type="Pfam" id="PF00293">
    <property type="entry name" value="NUDIX"/>
    <property type="match status" value="1"/>
</dbReference>
<dbReference type="InterPro" id="IPR020084">
    <property type="entry name" value="NUDIX_hydrolase_CS"/>
</dbReference>